<name>A0A921QD94_SORBI</name>
<protein>
    <submittedName>
        <fullName evidence="1">Uncharacterized protein</fullName>
    </submittedName>
</protein>
<reference evidence="1" key="2">
    <citation type="submission" date="2020-10" db="EMBL/GenBank/DDBJ databases">
        <authorList>
            <person name="Cooper E.A."/>
            <person name="Brenton Z.W."/>
            <person name="Flinn B.S."/>
            <person name="Jenkins J."/>
            <person name="Shu S."/>
            <person name="Flowers D."/>
            <person name="Luo F."/>
            <person name="Wang Y."/>
            <person name="Xia P."/>
            <person name="Barry K."/>
            <person name="Daum C."/>
            <person name="Lipzen A."/>
            <person name="Yoshinaga Y."/>
            <person name="Schmutz J."/>
            <person name="Saski C."/>
            <person name="Vermerris W."/>
            <person name="Kresovich S."/>
        </authorList>
    </citation>
    <scope>NUCLEOTIDE SEQUENCE</scope>
</reference>
<sequence>MSVSFFCETTFYSSGTCASYSTTVSKCYITEDLVFLFFSFLRNFMVLVRLA</sequence>
<accession>A0A921QD94</accession>
<evidence type="ECO:0000313" key="1">
    <source>
        <dbReference type="EMBL" id="KAG0518617.1"/>
    </source>
</evidence>
<organism evidence="1 2">
    <name type="scientific">Sorghum bicolor</name>
    <name type="common">Sorghum</name>
    <name type="synonym">Sorghum vulgare</name>
    <dbReference type="NCBI Taxonomy" id="4558"/>
    <lineage>
        <taxon>Eukaryota</taxon>
        <taxon>Viridiplantae</taxon>
        <taxon>Streptophyta</taxon>
        <taxon>Embryophyta</taxon>
        <taxon>Tracheophyta</taxon>
        <taxon>Spermatophyta</taxon>
        <taxon>Magnoliopsida</taxon>
        <taxon>Liliopsida</taxon>
        <taxon>Poales</taxon>
        <taxon>Poaceae</taxon>
        <taxon>PACMAD clade</taxon>
        <taxon>Panicoideae</taxon>
        <taxon>Andropogonodae</taxon>
        <taxon>Andropogoneae</taxon>
        <taxon>Sorghinae</taxon>
        <taxon>Sorghum</taxon>
    </lineage>
</organism>
<proteinExistence type="predicted"/>
<gene>
    <name evidence="1" type="ORF">BDA96_09G191300</name>
</gene>
<dbReference type="EMBL" id="CM027688">
    <property type="protein sequence ID" value="KAG0518617.1"/>
    <property type="molecule type" value="Genomic_DNA"/>
</dbReference>
<comment type="caution">
    <text evidence="1">The sequence shown here is derived from an EMBL/GenBank/DDBJ whole genome shotgun (WGS) entry which is preliminary data.</text>
</comment>
<dbReference type="Proteomes" id="UP000807115">
    <property type="component" value="Chromosome 9"/>
</dbReference>
<evidence type="ECO:0000313" key="2">
    <source>
        <dbReference type="Proteomes" id="UP000807115"/>
    </source>
</evidence>
<reference evidence="1" key="1">
    <citation type="journal article" date="2019" name="BMC Genomics">
        <title>A new reference genome for Sorghum bicolor reveals high levels of sequence similarity between sweet and grain genotypes: implications for the genetics of sugar metabolism.</title>
        <authorList>
            <person name="Cooper E.A."/>
            <person name="Brenton Z.W."/>
            <person name="Flinn B.S."/>
            <person name="Jenkins J."/>
            <person name="Shu S."/>
            <person name="Flowers D."/>
            <person name="Luo F."/>
            <person name="Wang Y."/>
            <person name="Xia P."/>
            <person name="Barry K."/>
            <person name="Daum C."/>
            <person name="Lipzen A."/>
            <person name="Yoshinaga Y."/>
            <person name="Schmutz J."/>
            <person name="Saski C."/>
            <person name="Vermerris W."/>
            <person name="Kresovich S."/>
        </authorList>
    </citation>
    <scope>NUCLEOTIDE SEQUENCE</scope>
</reference>
<dbReference type="AlphaFoldDB" id="A0A921QD94"/>